<dbReference type="InterPro" id="IPR036749">
    <property type="entry name" value="Expansin_CBD_sf"/>
</dbReference>
<reference evidence="3 4" key="1">
    <citation type="journal article" date="2018" name="Sci. Rep.">
        <title>Raphidocelis subcapitata (=Pseudokirchneriella subcapitata) provides an insight into genome evolution and environmental adaptations in the Sphaeropleales.</title>
        <authorList>
            <person name="Suzuki S."/>
            <person name="Yamaguchi H."/>
            <person name="Nakajima N."/>
            <person name="Kawachi M."/>
        </authorList>
    </citation>
    <scope>NUCLEOTIDE SEQUENCE [LARGE SCALE GENOMIC DNA]</scope>
    <source>
        <strain evidence="3 4">NIES-35</strain>
    </source>
</reference>
<proteinExistence type="predicted"/>
<evidence type="ECO:0000256" key="2">
    <source>
        <dbReference type="SAM" id="SignalP"/>
    </source>
</evidence>
<evidence type="ECO:0000313" key="3">
    <source>
        <dbReference type="EMBL" id="GBF99539.1"/>
    </source>
</evidence>
<protein>
    <recommendedName>
        <fullName evidence="5">Expansin-like EG45 domain-containing protein</fullName>
    </recommendedName>
</protein>
<dbReference type="OrthoDB" id="566486at2759"/>
<dbReference type="InParanoid" id="A0A2V0PJ07"/>
<dbReference type="STRING" id="307507.A0A2V0PJ07"/>
<name>A0A2V0PJ07_9CHLO</name>
<gene>
    <name evidence="3" type="ORF">Rsub_12345</name>
</gene>
<feature type="chain" id="PRO_5016086009" description="Expansin-like EG45 domain-containing protein" evidence="2">
    <location>
        <begin position="21"/>
        <end position="239"/>
    </location>
</feature>
<dbReference type="PANTHER" id="PTHR31836:SF21">
    <property type="entry name" value="EXPANSIN-LIKE PROTEIN 7"/>
    <property type="match status" value="1"/>
</dbReference>
<dbReference type="Gene3D" id="2.60.40.760">
    <property type="entry name" value="Expansin, cellulose-binding-like domain"/>
    <property type="match status" value="1"/>
</dbReference>
<dbReference type="InterPro" id="IPR036908">
    <property type="entry name" value="RlpA-like_sf"/>
</dbReference>
<keyword evidence="1 2" id="KW-0732">Signal</keyword>
<dbReference type="AlphaFoldDB" id="A0A2V0PJ07"/>
<dbReference type="CDD" id="cd22271">
    <property type="entry name" value="DPBB_EXP_N-like"/>
    <property type="match status" value="1"/>
</dbReference>
<dbReference type="InterPro" id="IPR051477">
    <property type="entry name" value="Expansin_CellWall"/>
</dbReference>
<dbReference type="PANTHER" id="PTHR31836">
    <property type="match status" value="1"/>
</dbReference>
<sequence>MARYFASLALLALFAGLAAGNPFGSKFAGDGTYYGNRDRGFGHCSFHFHGHGNKPGYLGTPLAINAAQYTGTSICGLCVRFRGTGGGAGGNPISSDWQPGFICDECPECAFGSIDLQKNGDGRWKVEWEPVQCPVGSSNFAYGYQGGNDYYKKVQVANARAPISKLEIKRNGAWQQAVATIDNYFEVHGYVADFWGSGGCASIRVTSILGDTVEDSLCCTSGTCEGKAQLPCRSDMPGC</sequence>
<dbReference type="SUPFAM" id="SSF50685">
    <property type="entry name" value="Barwin-like endoglucanases"/>
    <property type="match status" value="1"/>
</dbReference>
<organism evidence="3 4">
    <name type="scientific">Raphidocelis subcapitata</name>
    <dbReference type="NCBI Taxonomy" id="307507"/>
    <lineage>
        <taxon>Eukaryota</taxon>
        <taxon>Viridiplantae</taxon>
        <taxon>Chlorophyta</taxon>
        <taxon>core chlorophytes</taxon>
        <taxon>Chlorophyceae</taxon>
        <taxon>CS clade</taxon>
        <taxon>Sphaeropleales</taxon>
        <taxon>Selenastraceae</taxon>
        <taxon>Raphidocelis</taxon>
    </lineage>
</organism>
<dbReference type="Gene3D" id="2.40.40.10">
    <property type="entry name" value="RlpA-like domain"/>
    <property type="match status" value="1"/>
</dbReference>
<evidence type="ECO:0000256" key="1">
    <source>
        <dbReference type="ARBA" id="ARBA00022729"/>
    </source>
</evidence>
<accession>A0A2V0PJ07</accession>
<keyword evidence="4" id="KW-1185">Reference proteome</keyword>
<evidence type="ECO:0000313" key="4">
    <source>
        <dbReference type="Proteomes" id="UP000247498"/>
    </source>
</evidence>
<feature type="signal peptide" evidence="2">
    <location>
        <begin position="1"/>
        <end position="20"/>
    </location>
</feature>
<comment type="caution">
    <text evidence="3">The sequence shown here is derived from an EMBL/GenBank/DDBJ whole genome shotgun (WGS) entry which is preliminary data.</text>
</comment>
<dbReference type="Proteomes" id="UP000247498">
    <property type="component" value="Unassembled WGS sequence"/>
</dbReference>
<evidence type="ECO:0008006" key="5">
    <source>
        <dbReference type="Google" id="ProtNLM"/>
    </source>
</evidence>
<dbReference type="EMBL" id="BDRX01000162">
    <property type="protein sequence ID" value="GBF99539.1"/>
    <property type="molecule type" value="Genomic_DNA"/>
</dbReference>